<keyword evidence="1" id="KW-0472">Membrane</keyword>
<sequence length="88" mass="9980">MGYQLKVGSRRLRNWMPNSLDLEVVLLSLQHSNILGQTLHKLVSRRLSYLHVVATLAVQALVPYSSLAHNLMAHMPMMTGQGRRMSRV</sequence>
<name>A0A5C3M909_9AGAR</name>
<keyword evidence="3" id="KW-1185">Reference proteome</keyword>
<organism evidence="2 3">
    <name type="scientific">Crucibulum laeve</name>
    <dbReference type="NCBI Taxonomy" id="68775"/>
    <lineage>
        <taxon>Eukaryota</taxon>
        <taxon>Fungi</taxon>
        <taxon>Dikarya</taxon>
        <taxon>Basidiomycota</taxon>
        <taxon>Agaricomycotina</taxon>
        <taxon>Agaricomycetes</taxon>
        <taxon>Agaricomycetidae</taxon>
        <taxon>Agaricales</taxon>
        <taxon>Agaricineae</taxon>
        <taxon>Nidulariaceae</taxon>
        <taxon>Crucibulum</taxon>
    </lineage>
</organism>
<keyword evidence="1" id="KW-1133">Transmembrane helix</keyword>
<dbReference type="EMBL" id="ML213593">
    <property type="protein sequence ID" value="TFK41879.1"/>
    <property type="molecule type" value="Genomic_DNA"/>
</dbReference>
<proteinExistence type="predicted"/>
<evidence type="ECO:0000313" key="2">
    <source>
        <dbReference type="EMBL" id="TFK41879.1"/>
    </source>
</evidence>
<gene>
    <name evidence="2" type="ORF">BDQ12DRAFT_677320</name>
</gene>
<dbReference type="Proteomes" id="UP000308652">
    <property type="component" value="Unassembled WGS sequence"/>
</dbReference>
<keyword evidence="1" id="KW-0812">Transmembrane</keyword>
<reference evidence="2 3" key="1">
    <citation type="journal article" date="2019" name="Nat. Ecol. Evol.">
        <title>Megaphylogeny resolves global patterns of mushroom evolution.</title>
        <authorList>
            <person name="Varga T."/>
            <person name="Krizsan K."/>
            <person name="Foldi C."/>
            <person name="Dima B."/>
            <person name="Sanchez-Garcia M."/>
            <person name="Sanchez-Ramirez S."/>
            <person name="Szollosi G.J."/>
            <person name="Szarkandi J.G."/>
            <person name="Papp V."/>
            <person name="Albert L."/>
            <person name="Andreopoulos W."/>
            <person name="Angelini C."/>
            <person name="Antonin V."/>
            <person name="Barry K.W."/>
            <person name="Bougher N.L."/>
            <person name="Buchanan P."/>
            <person name="Buyck B."/>
            <person name="Bense V."/>
            <person name="Catcheside P."/>
            <person name="Chovatia M."/>
            <person name="Cooper J."/>
            <person name="Damon W."/>
            <person name="Desjardin D."/>
            <person name="Finy P."/>
            <person name="Geml J."/>
            <person name="Haridas S."/>
            <person name="Hughes K."/>
            <person name="Justo A."/>
            <person name="Karasinski D."/>
            <person name="Kautmanova I."/>
            <person name="Kiss B."/>
            <person name="Kocsube S."/>
            <person name="Kotiranta H."/>
            <person name="LaButti K.M."/>
            <person name="Lechner B.E."/>
            <person name="Liimatainen K."/>
            <person name="Lipzen A."/>
            <person name="Lukacs Z."/>
            <person name="Mihaltcheva S."/>
            <person name="Morgado L.N."/>
            <person name="Niskanen T."/>
            <person name="Noordeloos M.E."/>
            <person name="Ohm R.A."/>
            <person name="Ortiz-Santana B."/>
            <person name="Ovrebo C."/>
            <person name="Racz N."/>
            <person name="Riley R."/>
            <person name="Savchenko A."/>
            <person name="Shiryaev A."/>
            <person name="Soop K."/>
            <person name="Spirin V."/>
            <person name="Szebenyi C."/>
            <person name="Tomsovsky M."/>
            <person name="Tulloss R.E."/>
            <person name="Uehling J."/>
            <person name="Grigoriev I.V."/>
            <person name="Vagvolgyi C."/>
            <person name="Papp T."/>
            <person name="Martin F.M."/>
            <person name="Miettinen O."/>
            <person name="Hibbett D.S."/>
            <person name="Nagy L.G."/>
        </authorList>
    </citation>
    <scope>NUCLEOTIDE SEQUENCE [LARGE SCALE GENOMIC DNA]</scope>
    <source>
        <strain evidence="2 3">CBS 166.37</strain>
    </source>
</reference>
<evidence type="ECO:0000313" key="3">
    <source>
        <dbReference type="Proteomes" id="UP000308652"/>
    </source>
</evidence>
<dbReference type="AlphaFoldDB" id="A0A5C3M909"/>
<evidence type="ECO:0000256" key="1">
    <source>
        <dbReference type="SAM" id="Phobius"/>
    </source>
</evidence>
<accession>A0A5C3M909</accession>
<protein>
    <submittedName>
        <fullName evidence="2">Uncharacterized protein</fullName>
    </submittedName>
</protein>
<feature type="transmembrane region" description="Helical" evidence="1">
    <location>
        <begin position="47"/>
        <end position="67"/>
    </location>
</feature>